<feature type="signal peptide" evidence="1">
    <location>
        <begin position="1"/>
        <end position="34"/>
    </location>
</feature>
<gene>
    <name evidence="2" type="ORF">ACG0Z6_02310</name>
</gene>
<dbReference type="EMBL" id="JBIGHZ010000001">
    <property type="protein sequence ID" value="MFG6447072.1"/>
    <property type="molecule type" value="Genomic_DNA"/>
</dbReference>
<dbReference type="Proteomes" id="UP001606099">
    <property type="component" value="Unassembled WGS sequence"/>
</dbReference>
<protein>
    <submittedName>
        <fullName evidence="2">Uncharacterized protein</fullName>
    </submittedName>
</protein>
<evidence type="ECO:0000313" key="2">
    <source>
        <dbReference type="EMBL" id="MFG6447072.1"/>
    </source>
</evidence>
<dbReference type="PROSITE" id="PS51257">
    <property type="entry name" value="PROKAR_LIPOPROTEIN"/>
    <property type="match status" value="1"/>
</dbReference>
<keyword evidence="1" id="KW-0732">Signal</keyword>
<comment type="caution">
    <text evidence="2">The sequence shown here is derived from an EMBL/GenBank/DDBJ whole genome shotgun (WGS) entry which is preliminary data.</text>
</comment>
<sequence length="152" mass="16583">MYRCQPPAGRHGSRPLLLLALLAGSACFAPQARAQDDSTRVVLTEIKSARNFPAAALRGELVVTQPPLAKLNGQLVQLAPGARIFGPSHQLLLSGGLIGEPLLVHYTRDLYGNLKDVWVLNEVERANRLWPTTPAEAAAWRFNPGTQTWTKP</sequence>
<dbReference type="RefSeq" id="WP_394458445.1">
    <property type="nucleotide sequence ID" value="NZ_JBIGHZ010000001.1"/>
</dbReference>
<name>A0ABW7FRW7_9BURK</name>
<reference evidence="2 3" key="1">
    <citation type="submission" date="2024-08" db="EMBL/GenBank/DDBJ databases">
        <authorList>
            <person name="Lu H."/>
        </authorList>
    </citation>
    <scope>NUCLEOTIDE SEQUENCE [LARGE SCALE GENOMIC DNA]</scope>
    <source>
        <strain evidence="2 3">BYS180W</strain>
    </source>
</reference>
<accession>A0ABW7FRW7</accession>
<keyword evidence="3" id="KW-1185">Reference proteome</keyword>
<evidence type="ECO:0000313" key="3">
    <source>
        <dbReference type="Proteomes" id="UP001606099"/>
    </source>
</evidence>
<proteinExistence type="predicted"/>
<feature type="chain" id="PRO_5045223269" evidence="1">
    <location>
        <begin position="35"/>
        <end position="152"/>
    </location>
</feature>
<organism evidence="2 3">
    <name type="scientific">Roseateles rivi</name>
    <dbReference type="NCBI Taxonomy" id="3299028"/>
    <lineage>
        <taxon>Bacteria</taxon>
        <taxon>Pseudomonadati</taxon>
        <taxon>Pseudomonadota</taxon>
        <taxon>Betaproteobacteria</taxon>
        <taxon>Burkholderiales</taxon>
        <taxon>Sphaerotilaceae</taxon>
        <taxon>Roseateles</taxon>
    </lineage>
</organism>
<evidence type="ECO:0000256" key="1">
    <source>
        <dbReference type="SAM" id="SignalP"/>
    </source>
</evidence>